<dbReference type="InterPro" id="IPR014001">
    <property type="entry name" value="Helicase_ATP-bd"/>
</dbReference>
<dbReference type="EMBL" id="ML769894">
    <property type="protein sequence ID" value="KAE9386281.1"/>
    <property type="molecule type" value="Genomic_DNA"/>
</dbReference>
<dbReference type="GO" id="GO:0009378">
    <property type="term" value="F:four-way junction helicase activity"/>
    <property type="evidence" value="ECO:0007669"/>
    <property type="project" value="TreeGrafter"/>
</dbReference>
<protein>
    <recommendedName>
        <fullName evidence="5">DNA 3'-5' helicase</fullName>
        <ecNumber evidence="5">5.6.2.4</ecNumber>
    </recommendedName>
</protein>
<dbReference type="PANTHER" id="PTHR13710">
    <property type="entry name" value="DNA HELICASE RECQ FAMILY MEMBER"/>
    <property type="match status" value="1"/>
</dbReference>
<name>A0A6A4GKV0_9AGAR</name>
<comment type="catalytic activity">
    <reaction evidence="4">
        <text>Couples ATP hydrolysis with the unwinding of duplex DNA by translocating in the 3'-5' direction.</text>
        <dbReference type="EC" id="5.6.2.4"/>
    </reaction>
</comment>
<dbReference type="GO" id="GO:0003677">
    <property type="term" value="F:DNA binding"/>
    <property type="evidence" value="ECO:0007669"/>
    <property type="project" value="UniProtKB-KW"/>
</dbReference>
<evidence type="ECO:0000256" key="4">
    <source>
        <dbReference type="ARBA" id="ARBA00034617"/>
    </source>
</evidence>
<dbReference type="GO" id="GO:0005737">
    <property type="term" value="C:cytoplasm"/>
    <property type="evidence" value="ECO:0007669"/>
    <property type="project" value="TreeGrafter"/>
</dbReference>
<evidence type="ECO:0000313" key="8">
    <source>
        <dbReference type="Proteomes" id="UP000799118"/>
    </source>
</evidence>
<proteinExistence type="inferred from homology"/>
<sequence length="373" mass="42714">MAAPIYPLTLSQHLDIIRNDSFTELWRKFADSVQPNLKDNNLSLFIMDLDDSEQVIALRLCLLVYTITNGKEIPKELQLKAALASIDRDTLVIAGTGFGKTHIMALLQLLEKSNSNRVFITISPLKRLQETQTEAFLNKYRIPTVAINQDTCKTKEFWKDNIHNRQKNASQAGTSRHLIITAEQLFKSPEGHFTKLAVLLREHSFCCRIAHINIDEIHFTHFAGEDRFGIPAFRPAWGRLLELKMRLPKTVRYHGFTATCPPHVQHTIEQTLLGSDYLLFKHCVNRPGIIYARHCVVGSFDVLDNYLCCIRTPFPVNGTLHDQPRVLIFFDSNTLTRRAAKFLRLHAPPQFQGTDFAMHYYGSMSPDYLKKAH</sequence>
<dbReference type="Proteomes" id="UP000799118">
    <property type="component" value="Unassembled WGS sequence"/>
</dbReference>
<organism evidence="7 8">
    <name type="scientific">Gymnopus androsaceus JB14</name>
    <dbReference type="NCBI Taxonomy" id="1447944"/>
    <lineage>
        <taxon>Eukaryota</taxon>
        <taxon>Fungi</taxon>
        <taxon>Dikarya</taxon>
        <taxon>Basidiomycota</taxon>
        <taxon>Agaricomycotina</taxon>
        <taxon>Agaricomycetes</taxon>
        <taxon>Agaricomycetidae</taxon>
        <taxon>Agaricales</taxon>
        <taxon>Marasmiineae</taxon>
        <taxon>Omphalotaceae</taxon>
        <taxon>Gymnopus</taxon>
    </lineage>
</organism>
<dbReference type="Gene3D" id="3.40.50.300">
    <property type="entry name" value="P-loop containing nucleotide triphosphate hydrolases"/>
    <property type="match status" value="1"/>
</dbReference>
<reference evidence="7" key="1">
    <citation type="journal article" date="2019" name="Environ. Microbiol.">
        <title>Fungal ecological strategies reflected in gene transcription - a case study of two litter decomposers.</title>
        <authorList>
            <person name="Barbi F."/>
            <person name="Kohler A."/>
            <person name="Barry K."/>
            <person name="Baskaran P."/>
            <person name="Daum C."/>
            <person name="Fauchery L."/>
            <person name="Ihrmark K."/>
            <person name="Kuo A."/>
            <person name="LaButti K."/>
            <person name="Lipzen A."/>
            <person name="Morin E."/>
            <person name="Grigoriev I.V."/>
            <person name="Henrissat B."/>
            <person name="Lindahl B."/>
            <person name="Martin F."/>
        </authorList>
    </citation>
    <scope>NUCLEOTIDE SEQUENCE</scope>
    <source>
        <strain evidence="7">JB14</strain>
    </source>
</reference>
<evidence type="ECO:0000259" key="6">
    <source>
        <dbReference type="SMART" id="SM00487"/>
    </source>
</evidence>
<dbReference type="InterPro" id="IPR027417">
    <property type="entry name" value="P-loop_NTPase"/>
</dbReference>
<dbReference type="GO" id="GO:0005524">
    <property type="term" value="F:ATP binding"/>
    <property type="evidence" value="ECO:0007669"/>
    <property type="project" value="InterPro"/>
</dbReference>
<evidence type="ECO:0000256" key="2">
    <source>
        <dbReference type="ARBA" id="ARBA00023125"/>
    </source>
</evidence>
<comment type="similarity">
    <text evidence="1">Belongs to the helicase family. RecQ subfamily.</text>
</comment>
<dbReference type="InterPro" id="IPR011545">
    <property type="entry name" value="DEAD/DEAH_box_helicase_dom"/>
</dbReference>
<dbReference type="AlphaFoldDB" id="A0A6A4GKV0"/>
<dbReference type="GO" id="GO:0043138">
    <property type="term" value="F:3'-5' DNA helicase activity"/>
    <property type="evidence" value="ECO:0007669"/>
    <property type="project" value="UniProtKB-EC"/>
</dbReference>
<evidence type="ECO:0000313" key="7">
    <source>
        <dbReference type="EMBL" id="KAE9386281.1"/>
    </source>
</evidence>
<dbReference type="GO" id="GO:0005694">
    <property type="term" value="C:chromosome"/>
    <property type="evidence" value="ECO:0007669"/>
    <property type="project" value="TreeGrafter"/>
</dbReference>
<keyword evidence="2" id="KW-0238">DNA-binding</keyword>
<dbReference type="EC" id="5.6.2.4" evidence="5"/>
<dbReference type="GO" id="GO:0000724">
    <property type="term" value="P:double-strand break repair via homologous recombination"/>
    <property type="evidence" value="ECO:0007669"/>
    <property type="project" value="TreeGrafter"/>
</dbReference>
<accession>A0A6A4GKV0</accession>
<feature type="non-terminal residue" evidence="7">
    <location>
        <position position="373"/>
    </location>
</feature>
<evidence type="ECO:0000256" key="5">
    <source>
        <dbReference type="ARBA" id="ARBA00034808"/>
    </source>
</evidence>
<keyword evidence="3" id="KW-0413">Isomerase</keyword>
<dbReference type="SUPFAM" id="SSF52540">
    <property type="entry name" value="P-loop containing nucleoside triphosphate hydrolases"/>
    <property type="match status" value="1"/>
</dbReference>
<evidence type="ECO:0000256" key="1">
    <source>
        <dbReference type="ARBA" id="ARBA00005446"/>
    </source>
</evidence>
<dbReference type="Pfam" id="PF00270">
    <property type="entry name" value="DEAD"/>
    <property type="match status" value="1"/>
</dbReference>
<dbReference type="OrthoDB" id="5952536at2759"/>
<dbReference type="SMART" id="SM00487">
    <property type="entry name" value="DEXDc"/>
    <property type="match status" value="1"/>
</dbReference>
<dbReference type="PANTHER" id="PTHR13710:SF105">
    <property type="entry name" value="ATP-DEPENDENT DNA HELICASE Q1"/>
    <property type="match status" value="1"/>
</dbReference>
<gene>
    <name evidence="7" type="ORF">BT96DRAFT_544948</name>
</gene>
<feature type="domain" description="Helicase ATP-binding" evidence="6">
    <location>
        <begin position="70"/>
        <end position="291"/>
    </location>
</feature>
<evidence type="ECO:0000256" key="3">
    <source>
        <dbReference type="ARBA" id="ARBA00023235"/>
    </source>
</evidence>
<keyword evidence="8" id="KW-1185">Reference proteome</keyword>